<protein>
    <submittedName>
        <fullName evidence="4">PAGE family member 4</fullName>
    </submittedName>
</protein>
<evidence type="ECO:0000259" key="3">
    <source>
        <dbReference type="SMART" id="SM01379"/>
    </source>
</evidence>
<reference evidence="4" key="2">
    <citation type="submission" date="2025-08" db="UniProtKB">
        <authorList>
            <consortium name="Ensembl"/>
        </authorList>
    </citation>
    <scope>IDENTIFICATION</scope>
</reference>
<feature type="region of interest" description="Disordered" evidence="2">
    <location>
        <begin position="59"/>
        <end position="157"/>
    </location>
</feature>
<dbReference type="Proteomes" id="UP000028761">
    <property type="component" value="Chromosome X"/>
</dbReference>
<comment type="similarity">
    <text evidence="1">Belongs to the GAGE family.</text>
</comment>
<evidence type="ECO:0000313" key="5">
    <source>
        <dbReference type="Proteomes" id="UP000028761"/>
    </source>
</evidence>
<feature type="compositionally biased region" description="Basic and acidic residues" evidence="2">
    <location>
        <begin position="127"/>
        <end position="157"/>
    </location>
</feature>
<organism evidence="4 5">
    <name type="scientific">Papio anubis</name>
    <name type="common">Olive baboon</name>
    <dbReference type="NCBI Taxonomy" id="9555"/>
    <lineage>
        <taxon>Eukaryota</taxon>
        <taxon>Metazoa</taxon>
        <taxon>Chordata</taxon>
        <taxon>Craniata</taxon>
        <taxon>Vertebrata</taxon>
        <taxon>Euteleostomi</taxon>
        <taxon>Mammalia</taxon>
        <taxon>Eutheria</taxon>
        <taxon>Euarchontoglires</taxon>
        <taxon>Primates</taxon>
        <taxon>Haplorrhini</taxon>
        <taxon>Catarrhini</taxon>
        <taxon>Cercopithecidae</taxon>
        <taxon>Cercopithecinae</taxon>
        <taxon>Papio</taxon>
    </lineage>
</organism>
<dbReference type="SMART" id="SM01379">
    <property type="entry name" value="GAGE"/>
    <property type="match status" value="1"/>
</dbReference>
<gene>
    <name evidence="4" type="primary">PAGE4</name>
</gene>
<dbReference type="GeneTree" id="ENSGT00940000153097"/>
<dbReference type="PANTHER" id="PTHR14047">
    <property type="entry name" value="P ANTIGEN FAMILY MEMBER 5-RELATED"/>
    <property type="match status" value="1"/>
</dbReference>
<accession>A0A8I5N707</accession>
<dbReference type="PANTHER" id="PTHR14047:SF11">
    <property type="entry name" value="P ANTIGEN FAMILY MEMBER 4"/>
    <property type="match status" value="1"/>
</dbReference>
<evidence type="ECO:0000313" key="4">
    <source>
        <dbReference type="Ensembl" id="ENSPANP00000053044.1"/>
    </source>
</evidence>
<proteinExistence type="inferred from homology"/>
<sequence>MLFGQLQGVKFLSCLGFSKPASMTCSCLRVWFQGVWTRHCCGLPKSSVHDLLVGAMSARVRSRSRGRGDGQEAPDVFAFVAPGESQQEEPPTDNQDIEPGRERERTPPIEERKVEGDCQEMDLENTGNERGDGSDVKEKTPPNPERAKTKEAGDGQP</sequence>
<dbReference type="InterPro" id="IPR008625">
    <property type="entry name" value="GAGE_fam"/>
</dbReference>
<reference evidence="4 5" key="1">
    <citation type="submission" date="2012-03" db="EMBL/GenBank/DDBJ databases">
        <title>Whole Genome Assembly of Papio anubis.</title>
        <authorList>
            <person name="Liu Y.L."/>
            <person name="Abraham K.A."/>
            <person name="Akbar H.A."/>
            <person name="Ali S.A."/>
            <person name="Anosike U.A."/>
            <person name="Aqrawi P.A."/>
            <person name="Arias F.A."/>
            <person name="Attaway T.A."/>
            <person name="Awwad R.A."/>
            <person name="Babu C.B."/>
            <person name="Bandaranaike D.B."/>
            <person name="Battles P.B."/>
            <person name="Bell A.B."/>
            <person name="Beltran B.B."/>
            <person name="Berhane-Mersha D.B."/>
            <person name="Bess C.B."/>
            <person name="Bickham C.B."/>
            <person name="Bolden T.B."/>
            <person name="Carter K.C."/>
            <person name="Chau D.C."/>
            <person name="Chavez A.C."/>
            <person name="Clerc-Blankenburg K.C."/>
            <person name="Coyle M.C."/>
            <person name="Dao M.D."/>
            <person name="Davila M.L.D."/>
            <person name="Davy-Carroll L.D."/>
            <person name="Denson S.D."/>
            <person name="Dinh H.D."/>
            <person name="Fernandez S.F."/>
            <person name="Fernando P.F."/>
            <person name="Forbes L.F."/>
            <person name="Francis C.F."/>
            <person name="Francisco L.F."/>
            <person name="Fu Q.F."/>
            <person name="Garcia-Iii R.G."/>
            <person name="Garrett T.G."/>
            <person name="Gross S.G."/>
            <person name="Gubbala S.G."/>
            <person name="Hirani K.H."/>
            <person name="Hogues M.H."/>
            <person name="Hollins B.H."/>
            <person name="Jackson L.J."/>
            <person name="Javaid M.J."/>
            <person name="Jhangiani S.J."/>
            <person name="Johnson A.J."/>
            <person name="Johnson B.J."/>
            <person name="Jones J.J."/>
            <person name="Joshi V.J."/>
            <person name="Kalu J.K."/>
            <person name="Khan N.K."/>
            <person name="Korchina V.K."/>
            <person name="Kovar C.K."/>
            <person name="Lago L.L."/>
            <person name="Lara F.L."/>
            <person name="Le T.-K.L."/>
            <person name="Lee S.L."/>
            <person name="Legall-Iii F.L."/>
            <person name="Lemon S.L."/>
            <person name="Liu J.L."/>
            <person name="Liu Y.-S.L."/>
            <person name="Liyanage D.L."/>
            <person name="Lopez J.L."/>
            <person name="Lorensuhewa L.L."/>
            <person name="Mata R.M."/>
            <person name="Mathew T.M."/>
            <person name="Mercado C.M."/>
            <person name="Mercado I.M."/>
            <person name="Morales K.M."/>
            <person name="Morgan M.M."/>
            <person name="Munidasa M.M."/>
            <person name="Ngo D.N."/>
            <person name="Nguyen L.N."/>
            <person name="Nguyen T.N."/>
            <person name="Nguyen N.N."/>
            <person name="Obregon M.O."/>
            <person name="Okwuonu G.O."/>
            <person name="Ongeri F.O."/>
            <person name="Onwere C.O."/>
            <person name="Osifeso I.O."/>
            <person name="Parra A.P."/>
            <person name="Patil S.P."/>
            <person name="Perez A.P."/>
            <person name="Perez Y.P."/>
            <person name="Pham C.P."/>
            <person name="Pu L.-L.P."/>
            <person name="Puazo M.P."/>
            <person name="Quiroz J.Q."/>
            <person name="Rouhana J.R."/>
            <person name="Ruiz M.R."/>
            <person name="Ruiz S.-J.R."/>
            <person name="Saada N.S."/>
            <person name="Santibanez J.S."/>
            <person name="Scheel M.S."/>
            <person name="Schneider B.S."/>
            <person name="Simmons D.S."/>
            <person name="Sisson I.S."/>
            <person name="Tang L.-Y.T."/>
            <person name="Thornton R.T."/>
            <person name="Tisius J.T."/>
            <person name="Toledanes G.T."/>
            <person name="Trejos Z.T."/>
            <person name="Usmani K.U."/>
            <person name="Varghese R.V."/>
            <person name="Vattathil S.V."/>
            <person name="Vee V.V."/>
            <person name="Walker D.W."/>
            <person name="Weissenberger G.W."/>
            <person name="White C.W."/>
            <person name="Williams A.W."/>
            <person name="Woodworth J.W."/>
            <person name="Wright R.W."/>
            <person name="Zhu Y.Z."/>
            <person name="Han Y.H."/>
            <person name="Newsham I.N."/>
            <person name="Nazareth L.N."/>
            <person name="Worley K.W."/>
            <person name="Muzny D.M."/>
            <person name="Rogers J.R."/>
            <person name="Gibbs R.G."/>
        </authorList>
    </citation>
    <scope>NUCLEOTIDE SEQUENCE [LARGE SCALE GENOMIC DNA]</scope>
</reference>
<evidence type="ECO:0000256" key="2">
    <source>
        <dbReference type="SAM" id="MobiDB-lite"/>
    </source>
</evidence>
<feature type="domain" description="GAGE" evidence="3">
    <location>
        <begin position="56"/>
        <end position="157"/>
    </location>
</feature>
<dbReference type="InterPro" id="IPR031320">
    <property type="entry name" value="GAGE"/>
</dbReference>
<keyword evidence="5" id="KW-1185">Reference proteome</keyword>
<evidence type="ECO:0000256" key="1">
    <source>
        <dbReference type="ARBA" id="ARBA00007043"/>
    </source>
</evidence>
<feature type="compositionally biased region" description="Basic and acidic residues" evidence="2">
    <location>
        <begin position="98"/>
        <end position="116"/>
    </location>
</feature>
<dbReference type="AlphaFoldDB" id="A0A8I5N707"/>
<dbReference type="Pfam" id="PF05831">
    <property type="entry name" value="GAGE"/>
    <property type="match status" value="1"/>
</dbReference>
<dbReference type="Ensembl" id="ENSPANT00000072972.1">
    <property type="protein sequence ID" value="ENSPANP00000053044.1"/>
    <property type="gene ID" value="ENSPANG00000023042.3"/>
</dbReference>
<name>A0A8I5N707_PAPAN</name>
<reference evidence="4" key="3">
    <citation type="submission" date="2025-09" db="UniProtKB">
        <authorList>
            <consortium name="Ensembl"/>
        </authorList>
    </citation>
    <scope>IDENTIFICATION</scope>
</reference>